<dbReference type="InterPro" id="IPR026516">
    <property type="entry name" value="THAP1/10"/>
</dbReference>
<dbReference type="EMBL" id="KK853074">
    <property type="protein sequence ID" value="KDR11766.1"/>
    <property type="molecule type" value="Genomic_DNA"/>
</dbReference>
<evidence type="ECO:0000313" key="8">
    <source>
        <dbReference type="EMBL" id="KDR11766.1"/>
    </source>
</evidence>
<name>A0A067QZG8_ZOONE</name>
<dbReference type="Gene3D" id="6.20.210.20">
    <property type="entry name" value="THAP domain"/>
    <property type="match status" value="1"/>
</dbReference>
<sequence>MPGCTAPNCTNSSQKGFKLYHFPSDRERSSVWVHNLGRERGWTPTKHTCVCEVHFEESQFESHRADGLRKLKPNAVPTIFNKVAPLRTYTKRPKKKTKNNKFSSVAKENEICPAISDTEFNITSQQKETDEGESAKRNSDECIQGEDEGFKVLLNVSVPSQCVTDTKSSERGRKQGPPVSRHKRRKGVCEWNPEKSRTISGRKRGRPLGSGSSSRASLPSPVRKSVKVSLRDKDHLPDKGTVDEDCPASEDKTAEERGGEQIECFVCRKNVDNGVSMHTLTNTTKVYMHHKLDKIVRGEIELLIEEESVLCTRCASLLNYMDRIEVELNMLTKVILDCIYKKYGMGGVAVDKGHENLLPDVEQREQDCADNAMNLDLQQSLRDESSSQMRENEDGIRNGFPNDSAINEKCESSPLEEMRCRVCGFRTSYKSLMIFHLRQHLKPTYRCDFCDVDLPEGAISWVDDQSDITNIDLVDENGIVEMHDGVVRQENETNESGIKEVNDSDIITLPKSMDQIMSIMPVSIDKIISLEALEGPESTEDAGSLPDKNIVNSLSLHHVQSVSNVKHVSVLDGTGMIVMQDVGNDKESKDSEMFVSENPKDT</sequence>
<accession>A0A067QZG8</accession>
<feature type="domain" description="THAP-type" evidence="7">
    <location>
        <begin position="1"/>
        <end position="80"/>
    </location>
</feature>
<dbReference type="AlphaFoldDB" id="A0A067QZG8"/>
<reference evidence="8 9" key="1">
    <citation type="journal article" date="2014" name="Nat. Commun.">
        <title>Molecular traces of alternative social organization in a termite genome.</title>
        <authorList>
            <person name="Terrapon N."/>
            <person name="Li C."/>
            <person name="Robertson H.M."/>
            <person name="Ji L."/>
            <person name="Meng X."/>
            <person name="Booth W."/>
            <person name="Chen Z."/>
            <person name="Childers C.P."/>
            <person name="Glastad K.M."/>
            <person name="Gokhale K."/>
            <person name="Gowin J."/>
            <person name="Gronenberg W."/>
            <person name="Hermansen R.A."/>
            <person name="Hu H."/>
            <person name="Hunt B.G."/>
            <person name="Huylmans A.K."/>
            <person name="Khalil S.M."/>
            <person name="Mitchell R.D."/>
            <person name="Munoz-Torres M.C."/>
            <person name="Mustard J.A."/>
            <person name="Pan H."/>
            <person name="Reese J.T."/>
            <person name="Scharf M.E."/>
            <person name="Sun F."/>
            <person name="Vogel H."/>
            <person name="Xiao J."/>
            <person name="Yang W."/>
            <person name="Yang Z."/>
            <person name="Yang Z."/>
            <person name="Zhou J."/>
            <person name="Zhu J."/>
            <person name="Brent C.S."/>
            <person name="Elsik C.G."/>
            <person name="Goodisman M.A."/>
            <person name="Liberles D.A."/>
            <person name="Roe R.M."/>
            <person name="Vargo E.L."/>
            <person name="Vilcinskas A."/>
            <person name="Wang J."/>
            <person name="Bornberg-Bauer E."/>
            <person name="Korb J."/>
            <person name="Zhang G."/>
            <person name="Liebig J."/>
        </authorList>
    </citation>
    <scope>NUCLEOTIDE SEQUENCE [LARGE SCALE GENOMIC DNA]</scope>
    <source>
        <tissue evidence="8">Whole organism</tissue>
    </source>
</reference>
<evidence type="ECO:0000256" key="4">
    <source>
        <dbReference type="ARBA" id="ARBA00023125"/>
    </source>
</evidence>
<feature type="region of interest" description="Disordered" evidence="6">
    <location>
        <begin position="117"/>
        <end position="141"/>
    </location>
</feature>
<dbReference type="PANTHER" id="PTHR46600">
    <property type="entry name" value="THAP DOMAIN-CONTAINING"/>
    <property type="match status" value="1"/>
</dbReference>
<proteinExistence type="predicted"/>
<evidence type="ECO:0000256" key="2">
    <source>
        <dbReference type="ARBA" id="ARBA00022771"/>
    </source>
</evidence>
<keyword evidence="3" id="KW-0862">Zinc</keyword>
<dbReference type="GO" id="GO:0008270">
    <property type="term" value="F:zinc ion binding"/>
    <property type="evidence" value="ECO:0007669"/>
    <property type="project" value="UniProtKB-KW"/>
</dbReference>
<dbReference type="GO" id="GO:0043565">
    <property type="term" value="F:sequence-specific DNA binding"/>
    <property type="evidence" value="ECO:0007669"/>
    <property type="project" value="InterPro"/>
</dbReference>
<dbReference type="eggNOG" id="ENOG502S78S">
    <property type="taxonomic scope" value="Eukaryota"/>
</dbReference>
<feature type="region of interest" description="Disordered" evidence="6">
    <location>
        <begin position="162"/>
        <end position="254"/>
    </location>
</feature>
<feature type="compositionally biased region" description="Basic and acidic residues" evidence="6">
    <location>
        <begin position="229"/>
        <end position="242"/>
    </location>
</feature>
<evidence type="ECO:0000256" key="1">
    <source>
        <dbReference type="ARBA" id="ARBA00022723"/>
    </source>
</evidence>
<organism evidence="8 9">
    <name type="scientific">Zootermopsis nevadensis</name>
    <name type="common">Dampwood termite</name>
    <dbReference type="NCBI Taxonomy" id="136037"/>
    <lineage>
        <taxon>Eukaryota</taxon>
        <taxon>Metazoa</taxon>
        <taxon>Ecdysozoa</taxon>
        <taxon>Arthropoda</taxon>
        <taxon>Hexapoda</taxon>
        <taxon>Insecta</taxon>
        <taxon>Pterygota</taxon>
        <taxon>Neoptera</taxon>
        <taxon>Polyneoptera</taxon>
        <taxon>Dictyoptera</taxon>
        <taxon>Blattodea</taxon>
        <taxon>Blattoidea</taxon>
        <taxon>Termitoidae</taxon>
        <taxon>Termopsidae</taxon>
        <taxon>Zootermopsis</taxon>
    </lineage>
</organism>
<gene>
    <name evidence="8" type="ORF">L798_14262</name>
</gene>
<feature type="compositionally biased region" description="Low complexity" evidence="6">
    <location>
        <begin position="207"/>
        <end position="221"/>
    </location>
</feature>
<evidence type="ECO:0000259" key="7">
    <source>
        <dbReference type="PROSITE" id="PS50950"/>
    </source>
</evidence>
<feature type="region of interest" description="Disordered" evidence="6">
    <location>
        <begin position="583"/>
        <end position="602"/>
    </location>
</feature>
<dbReference type="Proteomes" id="UP000027135">
    <property type="component" value="Unassembled WGS sequence"/>
</dbReference>
<dbReference type="PROSITE" id="PS50950">
    <property type="entry name" value="ZF_THAP"/>
    <property type="match status" value="1"/>
</dbReference>
<dbReference type="SUPFAM" id="SSF57716">
    <property type="entry name" value="Glucocorticoid receptor-like (DNA-binding domain)"/>
    <property type="match status" value="1"/>
</dbReference>
<dbReference type="InterPro" id="IPR006612">
    <property type="entry name" value="THAP_Znf"/>
</dbReference>
<keyword evidence="9" id="KW-1185">Reference proteome</keyword>
<dbReference type="SMART" id="SM00980">
    <property type="entry name" value="THAP"/>
    <property type="match status" value="1"/>
</dbReference>
<keyword evidence="4 5" id="KW-0238">DNA-binding</keyword>
<dbReference type="Pfam" id="PF05485">
    <property type="entry name" value="THAP"/>
    <property type="match status" value="1"/>
</dbReference>
<evidence type="ECO:0000256" key="3">
    <source>
        <dbReference type="ARBA" id="ARBA00022833"/>
    </source>
</evidence>
<dbReference type="InParanoid" id="A0A067QZG8"/>
<feature type="compositionally biased region" description="Basic and acidic residues" evidence="6">
    <location>
        <begin position="382"/>
        <end position="396"/>
    </location>
</feature>
<keyword evidence="1" id="KW-0479">Metal-binding</keyword>
<evidence type="ECO:0000313" key="9">
    <source>
        <dbReference type="Proteomes" id="UP000027135"/>
    </source>
</evidence>
<dbReference type="PANTHER" id="PTHR46600:SF11">
    <property type="entry name" value="THAP DOMAIN-CONTAINING PROTEIN 10"/>
    <property type="match status" value="1"/>
</dbReference>
<feature type="compositionally biased region" description="Basic and acidic residues" evidence="6">
    <location>
        <begin position="127"/>
        <end position="140"/>
    </location>
</feature>
<evidence type="ECO:0000256" key="5">
    <source>
        <dbReference type="PROSITE-ProRule" id="PRU00309"/>
    </source>
</evidence>
<evidence type="ECO:0000256" key="6">
    <source>
        <dbReference type="SAM" id="MobiDB-lite"/>
    </source>
</evidence>
<dbReference type="SMART" id="SM00692">
    <property type="entry name" value="DM3"/>
    <property type="match status" value="1"/>
</dbReference>
<keyword evidence="2 5" id="KW-0863">Zinc-finger</keyword>
<dbReference type="InterPro" id="IPR038441">
    <property type="entry name" value="THAP_Znf_sf"/>
</dbReference>
<feature type="region of interest" description="Disordered" evidence="6">
    <location>
        <begin position="382"/>
        <end position="403"/>
    </location>
</feature>
<protein>
    <submittedName>
        <fullName evidence="8">THAP domain-containing protein 2</fullName>
    </submittedName>
</protein>